<reference evidence="2 3" key="1">
    <citation type="submission" date="2023-02" db="EMBL/GenBank/DDBJ databases">
        <title>Bacterial whole genome sequence for Curvibacter sp. HBC28.</title>
        <authorList>
            <person name="Le V."/>
            <person name="Ko S.-R."/>
            <person name="Ahn C.-Y."/>
            <person name="Oh H.-M."/>
        </authorList>
    </citation>
    <scope>NUCLEOTIDE SEQUENCE [LARGE SCALE GENOMIC DNA]</scope>
    <source>
        <strain evidence="2 3">HBC28</strain>
    </source>
</reference>
<dbReference type="PANTHER" id="PTHR38591">
    <property type="entry name" value="HYDROLASE"/>
    <property type="match status" value="1"/>
</dbReference>
<dbReference type="InterPro" id="IPR010791">
    <property type="entry name" value="AttH_dom"/>
</dbReference>
<dbReference type="InterPro" id="IPR023374">
    <property type="entry name" value="AttH-like_dom_sf"/>
</dbReference>
<dbReference type="Proteomes" id="UP001528672">
    <property type="component" value="Unassembled WGS sequence"/>
</dbReference>
<protein>
    <submittedName>
        <fullName evidence="2">Carotenoid 1,2-hydratase</fullName>
    </submittedName>
</protein>
<dbReference type="PANTHER" id="PTHR38591:SF1">
    <property type="entry name" value="BLL1000 PROTEIN"/>
    <property type="match status" value="1"/>
</dbReference>
<keyword evidence="3" id="KW-1185">Reference proteome</keyword>
<dbReference type="Gene3D" id="2.40.370.10">
    <property type="entry name" value="AttH-like domain"/>
    <property type="match status" value="2"/>
</dbReference>
<dbReference type="SUPFAM" id="SSF159245">
    <property type="entry name" value="AttH-like"/>
    <property type="match status" value="1"/>
</dbReference>
<sequence length="346" mass="39088">MSPPTVDAVPALNFPRDFGSHPEQAIEWWYITGSASSGGRLFGYQLTFFRARVRGNEGLRSAFAAKQLILAHAAVTDLQGQRLWHEQRSARLGMGLSRASEQDTDVGLHPWTLQRDALPNGSRYRARLSSEHFSLLLDFQSTQPLLLQGQQGLSQKGPDARQYSRYYSETQMTVQGEIQLQGQRFPLDPPNQQPHGRAWLDHEWSDQLMASQAQGWDWLGMNLFDGRSLMAFRMRGRDGTPIWDAATWQDNDGRVHSAPQGSTEWRPGARWKSPRTQAEYPVEWQLNCPLGQFRVKAMLADQELDSRSSTGNVYWEGLSELFNAEGVCIGRGYVELTGYSEALRLG</sequence>
<evidence type="ECO:0000259" key="1">
    <source>
        <dbReference type="Pfam" id="PF07143"/>
    </source>
</evidence>
<accession>A0ABT5MK52</accession>
<evidence type="ECO:0000313" key="2">
    <source>
        <dbReference type="EMBL" id="MDD0816883.1"/>
    </source>
</evidence>
<dbReference type="RefSeq" id="WP_273929088.1">
    <property type="nucleotide sequence ID" value="NZ_JAQSIO010000011.1"/>
</dbReference>
<proteinExistence type="predicted"/>
<name>A0ABT5MK52_9BURK</name>
<dbReference type="Pfam" id="PF07143">
    <property type="entry name" value="CrtC"/>
    <property type="match status" value="1"/>
</dbReference>
<feature type="domain" description="AttH" evidence="1">
    <location>
        <begin position="26"/>
        <end position="206"/>
    </location>
</feature>
<dbReference type="EMBL" id="JAQSIO010000011">
    <property type="protein sequence ID" value="MDD0816883.1"/>
    <property type="molecule type" value="Genomic_DNA"/>
</dbReference>
<dbReference type="Pfam" id="PF17186">
    <property type="entry name" value="Lipocalin_9"/>
    <property type="match status" value="1"/>
</dbReference>
<comment type="caution">
    <text evidence="2">The sequence shown here is derived from an EMBL/GenBank/DDBJ whole genome shotgun (WGS) entry which is preliminary data.</text>
</comment>
<gene>
    <name evidence="2" type="ORF">PSQ39_19785</name>
</gene>
<organism evidence="2 3">
    <name type="scientific">Curvibacter microcysteis</name>
    <dbReference type="NCBI Taxonomy" id="3026419"/>
    <lineage>
        <taxon>Bacteria</taxon>
        <taxon>Pseudomonadati</taxon>
        <taxon>Pseudomonadota</taxon>
        <taxon>Betaproteobacteria</taxon>
        <taxon>Burkholderiales</taxon>
        <taxon>Comamonadaceae</taxon>
        <taxon>Curvibacter</taxon>
    </lineage>
</organism>
<evidence type="ECO:0000313" key="3">
    <source>
        <dbReference type="Proteomes" id="UP001528672"/>
    </source>
</evidence>